<evidence type="ECO:0000256" key="1">
    <source>
        <dbReference type="SAM" id="MobiDB-lite"/>
    </source>
</evidence>
<dbReference type="InterPro" id="IPR012347">
    <property type="entry name" value="Ferritin-like"/>
</dbReference>
<dbReference type="RefSeq" id="WP_089281224.1">
    <property type="nucleotide sequence ID" value="NZ_FZOJ01000002.1"/>
</dbReference>
<protein>
    <submittedName>
        <fullName evidence="2">Coat F domain-containing protein</fullName>
    </submittedName>
</protein>
<name>A0A239AGB6_9FIRM</name>
<keyword evidence="3" id="KW-1185">Reference proteome</keyword>
<evidence type="ECO:0000313" key="3">
    <source>
        <dbReference type="Proteomes" id="UP000198304"/>
    </source>
</evidence>
<dbReference type="Proteomes" id="UP000198304">
    <property type="component" value="Unassembled WGS sequence"/>
</dbReference>
<dbReference type="AlphaFoldDB" id="A0A239AGB6"/>
<accession>A0A239AGB6</accession>
<feature type="region of interest" description="Disordered" evidence="1">
    <location>
        <begin position="62"/>
        <end position="87"/>
    </location>
</feature>
<dbReference type="OrthoDB" id="1683800at2"/>
<dbReference type="InterPro" id="IPR012851">
    <property type="entry name" value="Spore_coat_CotF-like"/>
</dbReference>
<sequence>MNDKDMVNDILAMTKAGMTEYTRAIGEASDQNLRQTLQQMRDGDEQFQYSLYQVAEQKGYYQSAQSANPQDMQQIKSQLSQGMNNNQ</sequence>
<dbReference type="EMBL" id="FZOJ01000002">
    <property type="protein sequence ID" value="SNR94590.1"/>
    <property type="molecule type" value="Genomic_DNA"/>
</dbReference>
<proteinExistence type="predicted"/>
<reference evidence="2 3" key="1">
    <citation type="submission" date="2017-06" db="EMBL/GenBank/DDBJ databases">
        <authorList>
            <person name="Kim H.J."/>
            <person name="Triplett B.A."/>
        </authorList>
    </citation>
    <scope>NUCLEOTIDE SEQUENCE [LARGE SCALE GENOMIC DNA]</scope>
    <source>
        <strain evidence="2 3">SCA</strain>
    </source>
</reference>
<dbReference type="Pfam" id="PF07875">
    <property type="entry name" value="Coat_F"/>
    <property type="match status" value="1"/>
</dbReference>
<organism evidence="2 3">
    <name type="scientific">Anaerovirgula multivorans</name>
    <dbReference type="NCBI Taxonomy" id="312168"/>
    <lineage>
        <taxon>Bacteria</taxon>
        <taxon>Bacillati</taxon>
        <taxon>Bacillota</taxon>
        <taxon>Clostridia</taxon>
        <taxon>Peptostreptococcales</taxon>
        <taxon>Natronincolaceae</taxon>
        <taxon>Anaerovirgula</taxon>
    </lineage>
</organism>
<evidence type="ECO:0000313" key="2">
    <source>
        <dbReference type="EMBL" id="SNR94590.1"/>
    </source>
</evidence>
<gene>
    <name evidence="2" type="ORF">SAMN05446037_100213</name>
</gene>
<dbReference type="Gene3D" id="1.20.1260.10">
    <property type="match status" value="1"/>
</dbReference>